<comment type="cofactor">
    <cofactor evidence="1">
        <name>NAD(+)</name>
        <dbReference type="ChEBI" id="CHEBI:57540"/>
    </cofactor>
</comment>
<keyword evidence="3" id="KW-0520">NAD</keyword>
<dbReference type="InterPro" id="IPR050071">
    <property type="entry name" value="Dehydroquinate_synthase"/>
</dbReference>
<evidence type="ECO:0000313" key="8">
    <source>
        <dbReference type="EMBL" id="MCD2422486.1"/>
    </source>
</evidence>
<reference evidence="8 9" key="1">
    <citation type="submission" date="2021-11" db="EMBL/GenBank/DDBJ databases">
        <title>Genomic of Niabella pedocola.</title>
        <authorList>
            <person name="Wu T."/>
        </authorList>
    </citation>
    <scope>NUCLEOTIDE SEQUENCE [LARGE SCALE GENOMIC DNA]</scope>
    <source>
        <strain evidence="8 9">JCM 31011</strain>
    </source>
</reference>
<organism evidence="8 9">
    <name type="scientific">Niabella pedocola</name>
    <dbReference type="NCBI Taxonomy" id="1752077"/>
    <lineage>
        <taxon>Bacteria</taxon>
        <taxon>Pseudomonadati</taxon>
        <taxon>Bacteroidota</taxon>
        <taxon>Chitinophagia</taxon>
        <taxon>Chitinophagales</taxon>
        <taxon>Chitinophagaceae</taxon>
        <taxon>Niabella</taxon>
    </lineage>
</organism>
<dbReference type="PANTHER" id="PTHR43622:SF7">
    <property type="entry name" value="3-DEHYDROQUINATE SYNTHASE, CHLOROPLASTIC"/>
    <property type="match status" value="1"/>
</dbReference>
<accession>A0ABS8PN08</accession>
<dbReference type="SUPFAM" id="SSF56796">
    <property type="entry name" value="Dehydroquinate synthase-like"/>
    <property type="match status" value="1"/>
</dbReference>
<dbReference type="Pfam" id="PF01761">
    <property type="entry name" value="DHQ_synthase"/>
    <property type="match status" value="1"/>
</dbReference>
<comment type="caution">
    <text evidence="8">The sequence shown here is derived from an EMBL/GenBank/DDBJ whole genome shotgun (WGS) entry which is preliminary data.</text>
</comment>
<evidence type="ECO:0000256" key="3">
    <source>
        <dbReference type="ARBA" id="ARBA00023027"/>
    </source>
</evidence>
<protein>
    <submittedName>
        <fullName evidence="8">3-dehydroquinate synthase</fullName>
        <ecNumber evidence="8">4.2.3.4</ecNumber>
    </submittedName>
</protein>
<dbReference type="RefSeq" id="WP_231003525.1">
    <property type="nucleotide sequence ID" value="NZ_JAJNEC010000004.1"/>
</dbReference>
<feature type="domain" description="3-dehydroquinate synthase N-terminal" evidence="6">
    <location>
        <begin position="81"/>
        <end position="193"/>
    </location>
</feature>
<keyword evidence="4" id="KW-0057">Aromatic amino acid biosynthesis</keyword>
<dbReference type="EMBL" id="JAJNEC010000004">
    <property type="protein sequence ID" value="MCD2422486.1"/>
    <property type="molecule type" value="Genomic_DNA"/>
</dbReference>
<evidence type="ECO:0000256" key="2">
    <source>
        <dbReference type="ARBA" id="ARBA00022605"/>
    </source>
</evidence>
<evidence type="ECO:0000259" key="7">
    <source>
        <dbReference type="Pfam" id="PF24621"/>
    </source>
</evidence>
<proteinExistence type="predicted"/>
<evidence type="ECO:0000256" key="5">
    <source>
        <dbReference type="ARBA" id="ARBA00023239"/>
    </source>
</evidence>
<dbReference type="NCBIfam" id="NF004852">
    <property type="entry name" value="PRK06203.1"/>
    <property type="match status" value="1"/>
</dbReference>
<evidence type="ECO:0000256" key="1">
    <source>
        <dbReference type="ARBA" id="ARBA00001911"/>
    </source>
</evidence>
<keyword evidence="2" id="KW-0028">Amino-acid biosynthesis</keyword>
<evidence type="ECO:0000259" key="6">
    <source>
        <dbReference type="Pfam" id="PF01761"/>
    </source>
</evidence>
<evidence type="ECO:0000256" key="4">
    <source>
        <dbReference type="ARBA" id="ARBA00023141"/>
    </source>
</evidence>
<feature type="domain" description="3-dehydroquinate synthase C-terminal" evidence="7">
    <location>
        <begin position="196"/>
        <end position="328"/>
    </location>
</feature>
<name>A0ABS8PN08_9BACT</name>
<dbReference type="EC" id="4.2.3.4" evidence="8"/>
<dbReference type="Gene3D" id="1.20.1090.10">
    <property type="entry name" value="Dehydroquinate synthase-like - alpha domain"/>
    <property type="match status" value="1"/>
</dbReference>
<keyword evidence="9" id="KW-1185">Reference proteome</keyword>
<evidence type="ECO:0000313" key="9">
    <source>
        <dbReference type="Proteomes" id="UP001199816"/>
    </source>
</evidence>
<gene>
    <name evidence="8" type="ORF">LQ567_06905</name>
</gene>
<dbReference type="InterPro" id="IPR056179">
    <property type="entry name" value="DHQS_C"/>
</dbReference>
<dbReference type="Gene3D" id="3.40.50.1970">
    <property type="match status" value="1"/>
</dbReference>
<dbReference type="GO" id="GO:0003856">
    <property type="term" value="F:3-dehydroquinate synthase activity"/>
    <property type="evidence" value="ECO:0007669"/>
    <property type="project" value="UniProtKB-EC"/>
</dbReference>
<keyword evidence="5 8" id="KW-0456">Lyase</keyword>
<sequence length="384" mass="42352">MIIEQRFTISYHYNVHFIADVFSIHNTTFSDILSNHSGSGFSPSLLFVIDSNVGIRHPQLQPAIKNYLDKRVPGQLNAYFLVIPGGEKAKENDNAYQAILRAINQYHIDRHSFIIAIGGGAVCDVTGFAATVAHRGIKLIRIPTTTLAQNDAAIGVKNGINAFDKKNFLGTFATPVAVINDGTFLKTLSQRTWISGISEAIKVALIKDARFFERIEQLAPALGERDEAAMQETIIECAKLHLQHIANGDPFEAGSSRPLDFGHWSAHKLERMSDYKLLHGEAVAIGMALDCTYAHMMGYLGTDARDRILELLLQLNLPIAHPLLERTEELLRGLHEFSAHLGGILTIPLLTSIGHARNVTFIDEQVMQQAAKRLIAISQSTSLV</sequence>
<dbReference type="Pfam" id="PF24621">
    <property type="entry name" value="DHQS_C"/>
    <property type="match status" value="1"/>
</dbReference>
<dbReference type="PANTHER" id="PTHR43622">
    <property type="entry name" value="3-DEHYDROQUINATE SYNTHASE"/>
    <property type="match status" value="1"/>
</dbReference>
<dbReference type="InterPro" id="IPR030960">
    <property type="entry name" value="DHQS/DOIS_N"/>
</dbReference>
<dbReference type="Proteomes" id="UP001199816">
    <property type="component" value="Unassembled WGS sequence"/>
</dbReference>